<sequence>MALENLQKERLKKLKNIEKLGVNPYPSKTVRKQTTAEARKMLGKKVAVAGRLRSLRPHGKITFADLEDATGKIQLFFSQNELPDKYDFLNNLDLGDFLQAEGEIFKTQAGEITIKVSSFQLLTKTLLPLPSSWYGLKDVEERYRERYVDLIINPEVKHVMEIRHKVIRFIRSFLENNGFVEVETPVLQPIYGGATAKPFLTKHNALGANFYLRIADELYLKRLMVAGFEKIFEIAKDFRNEGIDRQHSPEFTMLEFYWAYADYEDLMRLTEEMISKLVKEIHGSYKFEYEKIDLDFSPPFKRVTFNELIKKYCGIDLDKIRDEDILRKEIEDKGIELDLKGVVGVGPLIDELYKKMARSEVKQPTFIIDYPSEMKPLSKRKEKDPGKSASFQLLSMDFELVNAYNELNDPLEQGARWKEELKLAKRGLVEHQVLDADFIKALEYGMPPTAGFGMGIDRLVAILTDQHSLKDVILFPTLRPNLSTKKCGRLIKTKRKEGKSNINRNDALKIIEENVENKNIIKHMLATEAVMGALAQKLEPDKIDEWKLAGLLHDGDYSDKVPHNMQGIEISKWVEEKGFKLSDEVKHAMAAHNVSNTGVKPESKMDWALFCADTLTGLIVACALVLPSKKLSDVTVESILKKFNQPKFAAGTRRDEIKMCEEHLGTTLPEFVKINLEAMQGIASDLGL</sequence>
<evidence type="ECO:0000256" key="7">
    <source>
        <dbReference type="HAMAP-Rule" id="MF_00252"/>
    </source>
</evidence>
<dbReference type="GO" id="GO:0000287">
    <property type="term" value="F:magnesium ion binding"/>
    <property type="evidence" value="ECO:0007669"/>
    <property type="project" value="UniProtKB-UniRule"/>
</dbReference>
<evidence type="ECO:0000259" key="9">
    <source>
        <dbReference type="PROSITE" id="PS50862"/>
    </source>
</evidence>
<feature type="domain" description="Aminoacyl-transfer RNA synthetases class-II family profile" evidence="9">
    <location>
        <begin position="160"/>
        <end position="480"/>
    </location>
</feature>
<dbReference type="Pfam" id="PF00152">
    <property type="entry name" value="tRNA-synt_2"/>
    <property type="match status" value="1"/>
</dbReference>
<dbReference type="InterPro" id="IPR002313">
    <property type="entry name" value="Lys-tRNA-ligase_II"/>
</dbReference>
<dbReference type="GO" id="GO:0005829">
    <property type="term" value="C:cytosol"/>
    <property type="evidence" value="ECO:0007669"/>
    <property type="project" value="TreeGrafter"/>
</dbReference>
<feature type="binding site" evidence="7">
    <location>
        <position position="399"/>
    </location>
    <ligand>
        <name>Mg(2+)</name>
        <dbReference type="ChEBI" id="CHEBI:18420"/>
        <label>1</label>
    </ligand>
</feature>
<name>A0A0G0IR75_9BACT</name>
<dbReference type="PRINTS" id="PR00982">
    <property type="entry name" value="TRNASYNTHLYS"/>
</dbReference>
<dbReference type="Gene3D" id="2.40.50.140">
    <property type="entry name" value="Nucleic acid-binding proteins"/>
    <property type="match status" value="1"/>
</dbReference>
<dbReference type="SUPFAM" id="SSF55681">
    <property type="entry name" value="Class II aaRS and biotin synthetases"/>
    <property type="match status" value="1"/>
</dbReference>
<accession>A0A0G0IR75</accession>
<keyword evidence="4 7" id="KW-0067">ATP-binding</keyword>
<comment type="subcellular location">
    <subcellularLocation>
        <location evidence="7">Cytoplasm</location>
    </subcellularLocation>
</comment>
<dbReference type="SUPFAM" id="SSF50249">
    <property type="entry name" value="Nucleic acid-binding proteins"/>
    <property type="match status" value="1"/>
</dbReference>
<comment type="similarity">
    <text evidence="7">Belongs to the class-II aminoacyl-tRNA synthetase family.</text>
</comment>
<dbReference type="Gene3D" id="1.10.3210.10">
    <property type="entry name" value="Hypothetical protein af1432"/>
    <property type="match status" value="1"/>
</dbReference>
<dbReference type="InterPro" id="IPR006674">
    <property type="entry name" value="HD_domain"/>
</dbReference>
<dbReference type="HAMAP" id="MF_00252">
    <property type="entry name" value="Lys_tRNA_synth_class2"/>
    <property type="match status" value="1"/>
</dbReference>
<dbReference type="CDD" id="cd04322">
    <property type="entry name" value="LysRS_N"/>
    <property type="match status" value="1"/>
</dbReference>
<comment type="catalytic activity">
    <reaction evidence="6 7 8">
        <text>tRNA(Lys) + L-lysine + ATP = L-lysyl-tRNA(Lys) + AMP + diphosphate</text>
        <dbReference type="Rhea" id="RHEA:20792"/>
        <dbReference type="Rhea" id="RHEA-COMP:9696"/>
        <dbReference type="Rhea" id="RHEA-COMP:9697"/>
        <dbReference type="ChEBI" id="CHEBI:30616"/>
        <dbReference type="ChEBI" id="CHEBI:32551"/>
        <dbReference type="ChEBI" id="CHEBI:33019"/>
        <dbReference type="ChEBI" id="CHEBI:78442"/>
        <dbReference type="ChEBI" id="CHEBI:78529"/>
        <dbReference type="ChEBI" id="CHEBI:456215"/>
        <dbReference type="EC" id="6.1.1.6"/>
    </reaction>
</comment>
<dbReference type="InterPro" id="IPR018149">
    <property type="entry name" value="Lys-tRNA-synth_II_C"/>
</dbReference>
<dbReference type="Proteomes" id="UP000034508">
    <property type="component" value="Unassembled WGS sequence"/>
</dbReference>
<dbReference type="InterPro" id="IPR044136">
    <property type="entry name" value="Lys-tRNA-ligase_II_N"/>
</dbReference>
<dbReference type="InterPro" id="IPR004364">
    <property type="entry name" value="Aa-tRNA-synt_II"/>
</dbReference>
<reference evidence="11 12" key="1">
    <citation type="journal article" date="2015" name="Nature">
        <title>rRNA introns, odd ribosomes, and small enigmatic genomes across a large radiation of phyla.</title>
        <authorList>
            <person name="Brown C.T."/>
            <person name="Hug L.A."/>
            <person name="Thomas B.C."/>
            <person name="Sharon I."/>
            <person name="Castelle C.J."/>
            <person name="Singh A."/>
            <person name="Wilkins M.J."/>
            <person name="Williams K.H."/>
            <person name="Banfield J.F."/>
        </authorList>
    </citation>
    <scope>NUCLEOTIDE SEQUENCE [LARGE SCALE GENOMIC DNA]</scope>
</reference>
<dbReference type="EMBL" id="LBSM01000004">
    <property type="protein sequence ID" value="KKQ18531.1"/>
    <property type="molecule type" value="Genomic_DNA"/>
</dbReference>
<keyword evidence="7" id="KW-0963">Cytoplasm</keyword>
<dbReference type="SUPFAM" id="SSF109604">
    <property type="entry name" value="HD-domain/PDEase-like"/>
    <property type="match status" value="1"/>
</dbReference>
<comment type="cofactor">
    <cofactor evidence="7 8">
        <name>Mg(2+)</name>
        <dbReference type="ChEBI" id="CHEBI:18420"/>
    </cofactor>
    <text evidence="7 8">Binds 3 Mg(2+) ions per subunit.</text>
</comment>
<keyword evidence="3 7" id="KW-0547">Nucleotide-binding</keyword>
<dbReference type="PANTHER" id="PTHR42918:SF15">
    <property type="entry name" value="LYSINE--TRNA LIGASE, CHLOROPLASTIC_MITOCHONDRIAL"/>
    <property type="match status" value="1"/>
</dbReference>
<dbReference type="Pfam" id="PF01966">
    <property type="entry name" value="HD"/>
    <property type="match status" value="1"/>
</dbReference>
<dbReference type="Gene3D" id="3.30.930.10">
    <property type="entry name" value="Bira Bifunctional Protein, Domain 2"/>
    <property type="match status" value="1"/>
</dbReference>
<evidence type="ECO:0000256" key="5">
    <source>
        <dbReference type="ARBA" id="ARBA00023146"/>
    </source>
</evidence>
<dbReference type="InterPro" id="IPR004365">
    <property type="entry name" value="NA-bd_OB_tRNA"/>
</dbReference>
<dbReference type="GO" id="GO:0004824">
    <property type="term" value="F:lysine-tRNA ligase activity"/>
    <property type="evidence" value="ECO:0007669"/>
    <property type="project" value="UniProtKB-UniRule"/>
</dbReference>
<keyword evidence="7" id="KW-0648">Protein biosynthesis</keyword>
<dbReference type="AlphaFoldDB" id="A0A0G0IR75"/>
<evidence type="ECO:0000256" key="1">
    <source>
        <dbReference type="ARBA" id="ARBA00022598"/>
    </source>
</evidence>
<dbReference type="CDD" id="cd00775">
    <property type="entry name" value="LysRS_core"/>
    <property type="match status" value="1"/>
</dbReference>
<evidence type="ECO:0000256" key="2">
    <source>
        <dbReference type="ARBA" id="ARBA00022723"/>
    </source>
</evidence>
<gene>
    <name evidence="7" type="primary">lysS</name>
    <name evidence="11" type="ORF">US31_C0004G0093</name>
</gene>
<proteinExistence type="inferred from homology"/>
<dbReference type="NCBIfam" id="TIGR00499">
    <property type="entry name" value="lysS_bact"/>
    <property type="match status" value="1"/>
</dbReference>
<comment type="caution">
    <text evidence="11">The sequence shown here is derived from an EMBL/GenBank/DDBJ whole genome shotgun (WGS) entry which is preliminary data.</text>
</comment>
<evidence type="ECO:0000256" key="4">
    <source>
        <dbReference type="ARBA" id="ARBA00022840"/>
    </source>
</evidence>
<organism evidence="11 12">
    <name type="scientific">Berkelbacteria bacterium GW2011_GWA1_36_9</name>
    <dbReference type="NCBI Taxonomy" id="1618331"/>
    <lineage>
        <taxon>Bacteria</taxon>
        <taxon>Candidatus Berkelbacteria</taxon>
    </lineage>
</organism>
<dbReference type="GO" id="GO:0006430">
    <property type="term" value="P:lysyl-tRNA aminoacylation"/>
    <property type="evidence" value="ECO:0007669"/>
    <property type="project" value="UniProtKB-UniRule"/>
</dbReference>
<dbReference type="PANTHER" id="PTHR42918">
    <property type="entry name" value="LYSYL-TRNA SYNTHETASE"/>
    <property type="match status" value="1"/>
</dbReference>
<comment type="subunit">
    <text evidence="7">Homodimer.</text>
</comment>
<evidence type="ECO:0000313" key="11">
    <source>
        <dbReference type="EMBL" id="KKQ18531.1"/>
    </source>
</evidence>
<keyword evidence="7 8" id="KW-0460">Magnesium</keyword>
<protein>
    <recommendedName>
        <fullName evidence="7">Lysine--tRNA ligase</fullName>
        <ecNumber evidence="7">6.1.1.6</ecNumber>
    </recommendedName>
    <alternativeName>
        <fullName evidence="7">Lysyl-tRNA synthetase</fullName>
        <shortName evidence="7">LysRS</shortName>
    </alternativeName>
</protein>
<dbReference type="InterPro" id="IPR045864">
    <property type="entry name" value="aa-tRNA-synth_II/BPL/LPL"/>
</dbReference>
<keyword evidence="2 7" id="KW-0479">Metal-binding</keyword>
<dbReference type="NCBIfam" id="NF001756">
    <property type="entry name" value="PRK00484.1"/>
    <property type="match status" value="1"/>
</dbReference>
<dbReference type="GO" id="GO:0000049">
    <property type="term" value="F:tRNA binding"/>
    <property type="evidence" value="ECO:0007669"/>
    <property type="project" value="TreeGrafter"/>
</dbReference>
<evidence type="ECO:0000313" key="12">
    <source>
        <dbReference type="Proteomes" id="UP000034508"/>
    </source>
</evidence>
<evidence type="ECO:0000259" key="10">
    <source>
        <dbReference type="PROSITE" id="PS51831"/>
    </source>
</evidence>
<evidence type="ECO:0000256" key="8">
    <source>
        <dbReference type="RuleBase" id="RU000336"/>
    </source>
</evidence>
<dbReference type="PATRIC" id="fig|1618331.3.peg.344"/>
<keyword evidence="1 7" id="KW-0436">Ligase</keyword>
<feature type="binding site" evidence="7">
    <location>
        <position position="399"/>
    </location>
    <ligand>
        <name>Mg(2+)</name>
        <dbReference type="ChEBI" id="CHEBI:18420"/>
        <label>2</label>
    </ligand>
</feature>
<dbReference type="PROSITE" id="PS51831">
    <property type="entry name" value="HD"/>
    <property type="match status" value="1"/>
</dbReference>
<feature type="domain" description="HD" evidence="10">
    <location>
        <begin position="520"/>
        <end position="618"/>
    </location>
</feature>
<comment type="caution">
    <text evidence="7">Lacks conserved residue(s) required for the propagation of feature annotation.</text>
</comment>
<dbReference type="InterPro" id="IPR012340">
    <property type="entry name" value="NA-bd_OB-fold"/>
</dbReference>
<evidence type="ECO:0000256" key="6">
    <source>
        <dbReference type="ARBA" id="ARBA00048573"/>
    </source>
</evidence>
<keyword evidence="5 7" id="KW-0030">Aminoacyl-tRNA synthetase</keyword>
<evidence type="ECO:0000256" key="3">
    <source>
        <dbReference type="ARBA" id="ARBA00022741"/>
    </source>
</evidence>
<dbReference type="EC" id="6.1.1.6" evidence="7"/>
<dbReference type="GO" id="GO:0005524">
    <property type="term" value="F:ATP binding"/>
    <property type="evidence" value="ECO:0007669"/>
    <property type="project" value="UniProtKB-UniRule"/>
</dbReference>
<dbReference type="PROSITE" id="PS50862">
    <property type="entry name" value="AA_TRNA_LIGASE_II"/>
    <property type="match status" value="1"/>
</dbReference>
<dbReference type="Pfam" id="PF01336">
    <property type="entry name" value="tRNA_anti-codon"/>
    <property type="match status" value="1"/>
</dbReference>
<dbReference type="InterPro" id="IPR006195">
    <property type="entry name" value="aa-tRNA-synth_II"/>
</dbReference>